<evidence type="ECO:0000313" key="2">
    <source>
        <dbReference type="EMBL" id="ANH51417.1"/>
    </source>
</evidence>
<name>A0A1B0XW99_9CAUD</name>
<dbReference type="KEGG" id="vg:30307059"/>
<reference evidence="2 3" key="1">
    <citation type="submission" date="2016-05" db="EMBL/GenBank/DDBJ databases">
        <title>Campylobacter bacteriophages isolated in Slovenia.</title>
        <authorList>
            <person name="Janez N."/>
            <person name="Peterka M."/>
            <person name="Accetto T."/>
        </authorList>
    </citation>
    <scope>NUCLEOTIDE SEQUENCE [LARGE SCALE GENOMIC DNA]</scope>
    <source>
        <strain evidence="2 3">PC14</strain>
    </source>
</reference>
<feature type="region of interest" description="Disordered" evidence="1">
    <location>
        <begin position="125"/>
        <end position="157"/>
    </location>
</feature>
<dbReference type="GeneID" id="30307059"/>
<evidence type="ECO:0000313" key="3">
    <source>
        <dbReference type="Proteomes" id="UP000202854"/>
    </source>
</evidence>
<evidence type="ECO:0000256" key="1">
    <source>
        <dbReference type="SAM" id="MobiDB-lite"/>
    </source>
</evidence>
<gene>
    <name evidence="2" type="ORF">PC14_00124</name>
</gene>
<accession>A0A1B0XW99</accession>
<dbReference type="InterPro" id="IPR057004">
    <property type="entry name" value="Gp90-like"/>
</dbReference>
<protein>
    <submittedName>
        <fullName evidence="2">Uncharacterized protein</fullName>
    </submittedName>
</protein>
<dbReference type="RefSeq" id="YP_009321724.1">
    <property type="nucleotide sequence ID" value="NC_031909.1"/>
</dbReference>
<organism evidence="2 3">
    <name type="scientific">Campylobacter phage PC14</name>
    <dbReference type="NCBI Taxonomy" id="1541686"/>
    <lineage>
        <taxon>Viruses</taxon>
        <taxon>Duplodnaviria</taxon>
        <taxon>Heunggongvirae</taxon>
        <taxon>Uroviricota</taxon>
        <taxon>Caudoviricetes</taxon>
        <taxon>Connertonviridae</taxon>
        <taxon>Fletchervirus</taxon>
        <taxon>Fletchervirus NCTC12673</taxon>
    </lineage>
</organism>
<dbReference type="Proteomes" id="UP000202854">
    <property type="component" value="Segment"/>
</dbReference>
<dbReference type="EMBL" id="KX236333">
    <property type="protein sequence ID" value="ANH51417.1"/>
    <property type="molecule type" value="Genomic_DNA"/>
</dbReference>
<dbReference type="Pfam" id="PF23790">
    <property type="entry name" value="Kyano_Gp96"/>
    <property type="match status" value="1"/>
</dbReference>
<proteinExistence type="predicted"/>
<sequence length="263" mass="29819">MKKSTTLNEAVKRKAKNMNKGKSITLNEAAEKGYFKYIKRKISINESEVNGLKDALENMEEFSDENIMGSVVGKDYVISIFEKVCIILVNGTTPFLIEREDITEDEQTLIDDVFETLNLELDDDIDDDLDNVDDNQGDDGLDDSDDDLEDDDLDDNSINESRKIDKKIGLYFYNSKPIKDGNTVVSVDDKGNTEVRLHDNLIAVKNKNGDEKYSLAGYNSQTTRARLNGLGFNVVQRKGKLFVDNNEINANDWYDIFGNKVNW</sequence>